<accession>B4JGH9</accession>
<keyword evidence="6" id="KW-0539">Nucleus</keyword>
<dbReference type="PANTHER" id="PTHR10985">
    <property type="entry name" value="BASIC HELIX-LOOP-HELIX TRANSCRIPTION FACTOR, HES-RELATED"/>
    <property type="match status" value="1"/>
</dbReference>
<dbReference type="Pfam" id="PF00010">
    <property type="entry name" value="HLH"/>
    <property type="match status" value="1"/>
</dbReference>
<dbReference type="Proteomes" id="UP000001070">
    <property type="component" value="Unassembled WGS sequence"/>
</dbReference>
<dbReference type="PhylomeDB" id="B4JGH9"/>
<dbReference type="SMART" id="SM00511">
    <property type="entry name" value="ORANGE"/>
    <property type="match status" value="1"/>
</dbReference>
<comment type="subcellular location">
    <subcellularLocation>
        <location evidence="1">Nucleus</location>
    </subcellularLocation>
</comment>
<evidence type="ECO:0000256" key="2">
    <source>
        <dbReference type="ARBA" id="ARBA00022473"/>
    </source>
</evidence>
<dbReference type="GO" id="GO:0000122">
    <property type="term" value="P:negative regulation of transcription by RNA polymerase II"/>
    <property type="evidence" value="ECO:0007669"/>
    <property type="project" value="EnsemblMetazoa"/>
</dbReference>
<dbReference type="CDD" id="cd19741">
    <property type="entry name" value="bHLH-O_ESMB_like"/>
    <property type="match status" value="1"/>
</dbReference>
<keyword evidence="11" id="KW-1185">Reference proteome</keyword>
<keyword evidence="5" id="KW-0804">Transcription</keyword>
<dbReference type="PROSITE" id="PS51054">
    <property type="entry name" value="ORANGE"/>
    <property type="match status" value="1"/>
</dbReference>
<dbReference type="AlphaFoldDB" id="B4JGH9"/>
<dbReference type="EMBL" id="CH916369">
    <property type="protein sequence ID" value="EDV93676.1"/>
    <property type="molecule type" value="Genomic_DNA"/>
</dbReference>
<evidence type="ECO:0000256" key="3">
    <source>
        <dbReference type="ARBA" id="ARBA00023015"/>
    </source>
</evidence>
<dbReference type="InterPro" id="IPR036638">
    <property type="entry name" value="HLH_DNA-bd_sf"/>
</dbReference>
<keyword evidence="2" id="KW-0217">Developmental protein</keyword>
<dbReference type="Gene3D" id="4.10.280.10">
    <property type="entry name" value="Helix-loop-helix DNA-binding domain"/>
    <property type="match status" value="1"/>
</dbReference>
<keyword evidence="4" id="KW-0238">DNA-binding</keyword>
<reference evidence="10 11" key="1">
    <citation type="journal article" date="2007" name="Nature">
        <title>Evolution of genes and genomes on the Drosophila phylogeny.</title>
        <authorList>
            <consortium name="Drosophila 12 Genomes Consortium"/>
            <person name="Clark A.G."/>
            <person name="Eisen M.B."/>
            <person name="Smith D.R."/>
            <person name="Bergman C.M."/>
            <person name="Oliver B."/>
            <person name="Markow T.A."/>
            <person name="Kaufman T.C."/>
            <person name="Kellis M."/>
            <person name="Gelbart W."/>
            <person name="Iyer V.N."/>
            <person name="Pollard D.A."/>
            <person name="Sackton T.B."/>
            <person name="Larracuente A.M."/>
            <person name="Singh N.D."/>
            <person name="Abad J.P."/>
            <person name="Abt D.N."/>
            <person name="Adryan B."/>
            <person name="Aguade M."/>
            <person name="Akashi H."/>
            <person name="Anderson W.W."/>
            <person name="Aquadro C.F."/>
            <person name="Ardell D.H."/>
            <person name="Arguello R."/>
            <person name="Artieri C.G."/>
            <person name="Barbash D.A."/>
            <person name="Barker D."/>
            <person name="Barsanti P."/>
            <person name="Batterham P."/>
            <person name="Batzoglou S."/>
            <person name="Begun D."/>
            <person name="Bhutkar A."/>
            <person name="Blanco E."/>
            <person name="Bosak S.A."/>
            <person name="Bradley R.K."/>
            <person name="Brand A.D."/>
            <person name="Brent M.R."/>
            <person name="Brooks A.N."/>
            <person name="Brown R.H."/>
            <person name="Butlin R.K."/>
            <person name="Caggese C."/>
            <person name="Calvi B.R."/>
            <person name="Bernardo de Carvalho A."/>
            <person name="Caspi A."/>
            <person name="Castrezana S."/>
            <person name="Celniker S.E."/>
            <person name="Chang J.L."/>
            <person name="Chapple C."/>
            <person name="Chatterji S."/>
            <person name="Chinwalla A."/>
            <person name="Civetta A."/>
            <person name="Clifton S.W."/>
            <person name="Comeron J.M."/>
            <person name="Costello J.C."/>
            <person name="Coyne J.A."/>
            <person name="Daub J."/>
            <person name="David R.G."/>
            <person name="Delcher A.L."/>
            <person name="Delehaunty K."/>
            <person name="Do C.B."/>
            <person name="Ebling H."/>
            <person name="Edwards K."/>
            <person name="Eickbush T."/>
            <person name="Evans J.D."/>
            <person name="Filipski A."/>
            <person name="Findeiss S."/>
            <person name="Freyhult E."/>
            <person name="Fulton L."/>
            <person name="Fulton R."/>
            <person name="Garcia A.C."/>
            <person name="Gardiner A."/>
            <person name="Garfield D.A."/>
            <person name="Garvin B.E."/>
            <person name="Gibson G."/>
            <person name="Gilbert D."/>
            <person name="Gnerre S."/>
            <person name="Godfrey J."/>
            <person name="Good R."/>
            <person name="Gotea V."/>
            <person name="Gravely B."/>
            <person name="Greenberg A.J."/>
            <person name="Griffiths-Jones S."/>
            <person name="Gross S."/>
            <person name="Guigo R."/>
            <person name="Gustafson E.A."/>
            <person name="Haerty W."/>
            <person name="Hahn M.W."/>
            <person name="Halligan D.L."/>
            <person name="Halpern A.L."/>
            <person name="Halter G.M."/>
            <person name="Han M.V."/>
            <person name="Heger A."/>
            <person name="Hillier L."/>
            <person name="Hinrichs A.S."/>
            <person name="Holmes I."/>
            <person name="Hoskins R.A."/>
            <person name="Hubisz M.J."/>
            <person name="Hultmark D."/>
            <person name="Huntley M.A."/>
            <person name="Jaffe D.B."/>
            <person name="Jagadeeshan S."/>
            <person name="Jeck W.R."/>
            <person name="Johnson J."/>
            <person name="Jones C.D."/>
            <person name="Jordan W.C."/>
            <person name="Karpen G.H."/>
            <person name="Kataoka E."/>
            <person name="Keightley P.D."/>
            <person name="Kheradpour P."/>
            <person name="Kirkness E.F."/>
            <person name="Koerich L.B."/>
            <person name="Kristiansen K."/>
            <person name="Kudrna D."/>
            <person name="Kulathinal R.J."/>
            <person name="Kumar S."/>
            <person name="Kwok R."/>
            <person name="Lander E."/>
            <person name="Langley C.H."/>
            <person name="Lapoint R."/>
            <person name="Lazzaro B.P."/>
            <person name="Lee S.J."/>
            <person name="Levesque L."/>
            <person name="Li R."/>
            <person name="Lin C.F."/>
            <person name="Lin M.F."/>
            <person name="Lindblad-Toh K."/>
            <person name="Llopart A."/>
            <person name="Long M."/>
            <person name="Low L."/>
            <person name="Lozovsky E."/>
            <person name="Lu J."/>
            <person name="Luo M."/>
            <person name="Machado C.A."/>
            <person name="Makalowski W."/>
            <person name="Marzo M."/>
            <person name="Matsuda M."/>
            <person name="Matzkin L."/>
            <person name="McAllister B."/>
            <person name="McBride C.S."/>
            <person name="McKernan B."/>
            <person name="McKernan K."/>
            <person name="Mendez-Lago M."/>
            <person name="Minx P."/>
            <person name="Mollenhauer M.U."/>
            <person name="Montooth K."/>
            <person name="Mount S.M."/>
            <person name="Mu X."/>
            <person name="Myers E."/>
            <person name="Negre B."/>
            <person name="Newfeld S."/>
            <person name="Nielsen R."/>
            <person name="Noor M.A."/>
            <person name="O'Grady P."/>
            <person name="Pachter L."/>
            <person name="Papaceit M."/>
            <person name="Parisi M.J."/>
            <person name="Parisi M."/>
            <person name="Parts L."/>
            <person name="Pedersen J.S."/>
            <person name="Pesole G."/>
            <person name="Phillippy A.M."/>
            <person name="Ponting C.P."/>
            <person name="Pop M."/>
            <person name="Porcelli D."/>
            <person name="Powell J.R."/>
            <person name="Prohaska S."/>
            <person name="Pruitt K."/>
            <person name="Puig M."/>
            <person name="Quesneville H."/>
            <person name="Ram K.R."/>
            <person name="Rand D."/>
            <person name="Rasmussen M.D."/>
            <person name="Reed L.K."/>
            <person name="Reenan R."/>
            <person name="Reily A."/>
            <person name="Remington K.A."/>
            <person name="Rieger T.T."/>
            <person name="Ritchie M.G."/>
            <person name="Robin C."/>
            <person name="Rogers Y.H."/>
            <person name="Rohde C."/>
            <person name="Rozas J."/>
            <person name="Rubenfield M.J."/>
            <person name="Ruiz A."/>
            <person name="Russo S."/>
            <person name="Salzberg S.L."/>
            <person name="Sanchez-Gracia A."/>
            <person name="Saranga D.J."/>
            <person name="Sato H."/>
            <person name="Schaeffer S.W."/>
            <person name="Schatz M.C."/>
            <person name="Schlenke T."/>
            <person name="Schwartz R."/>
            <person name="Segarra C."/>
            <person name="Singh R.S."/>
            <person name="Sirot L."/>
            <person name="Sirota M."/>
            <person name="Sisneros N.B."/>
            <person name="Smith C.D."/>
            <person name="Smith T.F."/>
            <person name="Spieth J."/>
            <person name="Stage D.E."/>
            <person name="Stark A."/>
            <person name="Stephan W."/>
            <person name="Strausberg R.L."/>
            <person name="Strempel S."/>
            <person name="Sturgill D."/>
            <person name="Sutton G."/>
            <person name="Sutton G.G."/>
            <person name="Tao W."/>
            <person name="Teichmann S."/>
            <person name="Tobari Y.N."/>
            <person name="Tomimura Y."/>
            <person name="Tsolas J.M."/>
            <person name="Valente V.L."/>
            <person name="Venter E."/>
            <person name="Venter J.C."/>
            <person name="Vicario S."/>
            <person name="Vieira F.G."/>
            <person name="Vilella A.J."/>
            <person name="Villasante A."/>
            <person name="Walenz B."/>
            <person name="Wang J."/>
            <person name="Wasserman M."/>
            <person name="Watts T."/>
            <person name="Wilson D."/>
            <person name="Wilson R.K."/>
            <person name="Wing R.A."/>
            <person name="Wolfner M.F."/>
            <person name="Wong A."/>
            <person name="Wong G.K."/>
            <person name="Wu C.I."/>
            <person name="Wu G."/>
            <person name="Yamamoto D."/>
            <person name="Yang H.P."/>
            <person name="Yang S.P."/>
            <person name="Yorke J.A."/>
            <person name="Yoshida K."/>
            <person name="Zdobnov E."/>
            <person name="Zhang P."/>
            <person name="Zhang Y."/>
            <person name="Zimin A.V."/>
            <person name="Baldwin J."/>
            <person name="Abdouelleil A."/>
            <person name="Abdulkadir J."/>
            <person name="Abebe A."/>
            <person name="Abera B."/>
            <person name="Abreu J."/>
            <person name="Acer S.C."/>
            <person name="Aftuck L."/>
            <person name="Alexander A."/>
            <person name="An P."/>
            <person name="Anderson E."/>
            <person name="Anderson S."/>
            <person name="Arachi H."/>
            <person name="Azer M."/>
            <person name="Bachantsang P."/>
            <person name="Barry A."/>
            <person name="Bayul T."/>
            <person name="Berlin A."/>
            <person name="Bessette D."/>
            <person name="Bloom T."/>
            <person name="Blye J."/>
            <person name="Boguslavskiy L."/>
            <person name="Bonnet C."/>
            <person name="Boukhgalter B."/>
            <person name="Bourzgui I."/>
            <person name="Brown A."/>
            <person name="Cahill P."/>
            <person name="Channer S."/>
            <person name="Cheshatsang Y."/>
            <person name="Chuda L."/>
            <person name="Citroen M."/>
            <person name="Collymore A."/>
            <person name="Cooke P."/>
            <person name="Costello M."/>
            <person name="D'Aco K."/>
            <person name="Daza R."/>
            <person name="De Haan G."/>
            <person name="DeGray S."/>
            <person name="DeMaso C."/>
            <person name="Dhargay N."/>
            <person name="Dooley K."/>
            <person name="Dooley E."/>
            <person name="Doricent M."/>
            <person name="Dorje P."/>
            <person name="Dorjee K."/>
            <person name="Dupes A."/>
            <person name="Elong R."/>
            <person name="Falk J."/>
            <person name="Farina A."/>
            <person name="Faro S."/>
            <person name="Ferguson D."/>
            <person name="Fisher S."/>
            <person name="Foley C.D."/>
            <person name="Franke A."/>
            <person name="Friedrich D."/>
            <person name="Gadbois L."/>
            <person name="Gearin G."/>
            <person name="Gearin C.R."/>
            <person name="Giannoukos G."/>
            <person name="Goode T."/>
            <person name="Graham J."/>
            <person name="Grandbois E."/>
            <person name="Grewal S."/>
            <person name="Gyaltsen K."/>
            <person name="Hafez N."/>
            <person name="Hagos B."/>
            <person name="Hall J."/>
            <person name="Henson C."/>
            <person name="Hollinger A."/>
            <person name="Honan T."/>
            <person name="Huard M.D."/>
            <person name="Hughes L."/>
            <person name="Hurhula B."/>
            <person name="Husby M.E."/>
            <person name="Kamat A."/>
            <person name="Kanga B."/>
            <person name="Kashin S."/>
            <person name="Khazanovich D."/>
            <person name="Kisner P."/>
            <person name="Lance K."/>
            <person name="Lara M."/>
            <person name="Lee W."/>
            <person name="Lennon N."/>
            <person name="Letendre F."/>
            <person name="LeVine R."/>
            <person name="Lipovsky A."/>
            <person name="Liu X."/>
            <person name="Liu J."/>
            <person name="Liu S."/>
            <person name="Lokyitsang T."/>
            <person name="Lokyitsang Y."/>
            <person name="Lubonja R."/>
            <person name="Lui A."/>
            <person name="MacDonald P."/>
            <person name="Magnisalis V."/>
            <person name="Maru K."/>
            <person name="Matthews C."/>
            <person name="McCusker W."/>
            <person name="McDonough S."/>
            <person name="Mehta T."/>
            <person name="Meldrim J."/>
            <person name="Meneus L."/>
            <person name="Mihai O."/>
            <person name="Mihalev A."/>
            <person name="Mihova T."/>
            <person name="Mittelman R."/>
            <person name="Mlenga V."/>
            <person name="Montmayeur A."/>
            <person name="Mulrain L."/>
            <person name="Navidi A."/>
            <person name="Naylor J."/>
            <person name="Negash T."/>
            <person name="Nguyen T."/>
            <person name="Nguyen N."/>
            <person name="Nicol R."/>
            <person name="Norbu C."/>
            <person name="Norbu N."/>
            <person name="Novod N."/>
            <person name="O'Neill B."/>
            <person name="Osman S."/>
            <person name="Markiewicz E."/>
            <person name="Oyono O.L."/>
            <person name="Patti C."/>
            <person name="Phunkhang P."/>
            <person name="Pierre F."/>
            <person name="Priest M."/>
            <person name="Raghuraman S."/>
            <person name="Rege F."/>
            <person name="Reyes R."/>
            <person name="Rise C."/>
            <person name="Rogov P."/>
            <person name="Ross K."/>
            <person name="Ryan E."/>
            <person name="Settipalli S."/>
            <person name="Shea T."/>
            <person name="Sherpa N."/>
            <person name="Shi L."/>
            <person name="Shih D."/>
            <person name="Sparrow T."/>
            <person name="Spaulding J."/>
            <person name="Stalker J."/>
            <person name="Stange-Thomann N."/>
            <person name="Stavropoulos S."/>
            <person name="Stone C."/>
            <person name="Strader C."/>
            <person name="Tesfaye S."/>
            <person name="Thomson T."/>
            <person name="Thoulutsang Y."/>
            <person name="Thoulutsang D."/>
            <person name="Topham K."/>
            <person name="Topping I."/>
            <person name="Tsamla T."/>
            <person name="Vassiliev H."/>
            <person name="Vo A."/>
            <person name="Wangchuk T."/>
            <person name="Wangdi T."/>
            <person name="Weiand M."/>
            <person name="Wilkinson J."/>
            <person name="Wilson A."/>
            <person name="Yadav S."/>
            <person name="Young G."/>
            <person name="Yu Q."/>
            <person name="Zembek L."/>
            <person name="Zhong D."/>
            <person name="Zimmer A."/>
            <person name="Zwirko Z."/>
            <person name="Jaffe D.B."/>
            <person name="Alvarez P."/>
            <person name="Brockman W."/>
            <person name="Butler J."/>
            <person name="Chin C."/>
            <person name="Gnerre S."/>
            <person name="Grabherr M."/>
            <person name="Kleber M."/>
            <person name="Mauceli E."/>
            <person name="MacCallum I."/>
        </authorList>
    </citation>
    <scope>NUCLEOTIDE SEQUENCE [LARGE SCALE GENOMIC DNA]</scope>
    <source>
        <strain evidence="11">Tucson 15287-2541.00</strain>
    </source>
</reference>
<evidence type="ECO:0000259" key="8">
    <source>
        <dbReference type="PROSITE" id="PS50888"/>
    </source>
</evidence>
<name>B4JGH9_DROGR</name>
<sequence length="198" mass="22558">MALDSHRFMTKTQHYRKVTKPLLERKRRARMNLYLDELKDLIVDTMDEQGEQVNKLEKADILELTVNYLKTQQQQRMTGIRAGTPPACSSSSSSSICTPTSPPPPETQLNFDKFHAGYTQAAYEVSHIFSTVPGLDLKFGTHLMKQLGHQLKDMKQQLSSPVPSEDATEPVNLADVKQRRSTSPQENLDMGEEVWRPW</sequence>
<dbReference type="GO" id="GO:1990837">
    <property type="term" value="F:sequence-specific double-stranded DNA binding"/>
    <property type="evidence" value="ECO:0007669"/>
    <property type="project" value="EnsemblMetazoa"/>
</dbReference>
<feature type="domain" description="Orange" evidence="9">
    <location>
        <begin position="114"/>
        <end position="147"/>
    </location>
</feature>
<gene>
    <name evidence="10" type="primary">Dgri\GH19451</name>
    <name evidence="10" type="ORF">Dgri_GH19451</name>
</gene>
<protein>
    <submittedName>
        <fullName evidence="10">GH19451</fullName>
    </submittedName>
</protein>
<dbReference type="GO" id="GO:1902692">
    <property type="term" value="P:regulation of neuroblast proliferation"/>
    <property type="evidence" value="ECO:0007669"/>
    <property type="project" value="EnsemblMetazoa"/>
</dbReference>
<dbReference type="OMA" id="AHNLGKH"/>
<evidence type="ECO:0000259" key="9">
    <source>
        <dbReference type="PROSITE" id="PS51054"/>
    </source>
</evidence>
<dbReference type="SMART" id="SM00353">
    <property type="entry name" value="HLH"/>
    <property type="match status" value="1"/>
</dbReference>
<feature type="region of interest" description="Disordered" evidence="7">
    <location>
        <begin position="154"/>
        <end position="198"/>
    </location>
</feature>
<dbReference type="GO" id="GO:0048052">
    <property type="term" value="P:R1/R6 cell differentiation"/>
    <property type="evidence" value="ECO:0007669"/>
    <property type="project" value="EnsemblMetazoa"/>
</dbReference>
<evidence type="ECO:0000256" key="6">
    <source>
        <dbReference type="ARBA" id="ARBA00023242"/>
    </source>
</evidence>
<evidence type="ECO:0000256" key="4">
    <source>
        <dbReference type="ARBA" id="ARBA00023125"/>
    </source>
</evidence>
<evidence type="ECO:0000256" key="5">
    <source>
        <dbReference type="ARBA" id="ARBA00023163"/>
    </source>
</evidence>
<dbReference type="InterPro" id="IPR050370">
    <property type="entry name" value="HES_HEY"/>
</dbReference>
<dbReference type="InterPro" id="IPR003650">
    <property type="entry name" value="Orange_dom"/>
</dbReference>
<dbReference type="SUPFAM" id="SSF47459">
    <property type="entry name" value="HLH, helix-loop-helix DNA-binding domain"/>
    <property type="match status" value="1"/>
</dbReference>
<dbReference type="GO" id="GO:0007525">
    <property type="term" value="P:somatic muscle development"/>
    <property type="evidence" value="ECO:0007669"/>
    <property type="project" value="EnsemblMetazoa"/>
</dbReference>
<proteinExistence type="predicted"/>
<dbReference type="GO" id="GO:0046983">
    <property type="term" value="F:protein dimerization activity"/>
    <property type="evidence" value="ECO:0007669"/>
    <property type="project" value="InterPro"/>
</dbReference>
<dbReference type="Pfam" id="PF07527">
    <property type="entry name" value="Hairy_orange"/>
    <property type="match status" value="1"/>
</dbReference>
<dbReference type="InterPro" id="IPR011598">
    <property type="entry name" value="bHLH_dom"/>
</dbReference>
<dbReference type="KEGG" id="dgr:6564339"/>
<evidence type="ECO:0000256" key="1">
    <source>
        <dbReference type="ARBA" id="ARBA00004123"/>
    </source>
</evidence>
<dbReference type="FunFam" id="4.10.280.10:FF:000009">
    <property type="entry name" value="Transcription factor HES-1"/>
    <property type="match status" value="1"/>
</dbReference>
<dbReference type="eggNOG" id="KOG4304">
    <property type="taxonomic scope" value="Eukaryota"/>
</dbReference>
<feature type="domain" description="BHLH" evidence="8">
    <location>
        <begin position="15"/>
        <end position="72"/>
    </location>
</feature>
<keyword evidence="3" id="KW-0805">Transcription regulation</keyword>
<evidence type="ECO:0000313" key="10">
    <source>
        <dbReference type="EMBL" id="EDV93676.1"/>
    </source>
</evidence>
<feature type="compositionally biased region" description="Low complexity" evidence="7">
    <location>
        <begin position="84"/>
        <end position="99"/>
    </location>
</feature>
<dbReference type="STRING" id="7222.B4JGH9"/>
<dbReference type="OrthoDB" id="6085656at2759"/>
<dbReference type="SUPFAM" id="SSF158457">
    <property type="entry name" value="Orange domain-like"/>
    <property type="match status" value="1"/>
</dbReference>
<organism evidence="11">
    <name type="scientific">Drosophila grimshawi</name>
    <name type="common">Hawaiian fruit fly</name>
    <name type="synonym">Idiomyia grimshawi</name>
    <dbReference type="NCBI Taxonomy" id="7222"/>
    <lineage>
        <taxon>Eukaryota</taxon>
        <taxon>Metazoa</taxon>
        <taxon>Ecdysozoa</taxon>
        <taxon>Arthropoda</taxon>
        <taxon>Hexapoda</taxon>
        <taxon>Insecta</taxon>
        <taxon>Pterygota</taxon>
        <taxon>Neoptera</taxon>
        <taxon>Endopterygota</taxon>
        <taxon>Diptera</taxon>
        <taxon>Brachycera</taxon>
        <taxon>Muscomorpha</taxon>
        <taxon>Ephydroidea</taxon>
        <taxon>Drosophilidae</taxon>
        <taxon>Drosophila</taxon>
        <taxon>Hawaiian Drosophila</taxon>
    </lineage>
</organism>
<dbReference type="HOGENOM" id="CLU_068550_2_2_1"/>
<dbReference type="PROSITE" id="PS50888">
    <property type="entry name" value="BHLH"/>
    <property type="match status" value="1"/>
</dbReference>
<dbReference type="GO" id="GO:0045466">
    <property type="term" value="P:R7 cell differentiation"/>
    <property type="evidence" value="ECO:0007669"/>
    <property type="project" value="EnsemblMetazoa"/>
</dbReference>
<dbReference type="FunCoup" id="B4JGH9">
    <property type="interactions" value="41"/>
</dbReference>
<feature type="region of interest" description="Disordered" evidence="7">
    <location>
        <begin position="80"/>
        <end position="106"/>
    </location>
</feature>
<evidence type="ECO:0000313" key="11">
    <source>
        <dbReference type="Proteomes" id="UP000001070"/>
    </source>
</evidence>
<dbReference type="InParanoid" id="B4JGH9"/>
<evidence type="ECO:0000256" key="7">
    <source>
        <dbReference type="SAM" id="MobiDB-lite"/>
    </source>
</evidence>
<dbReference type="GO" id="GO:0005634">
    <property type="term" value="C:nucleus"/>
    <property type="evidence" value="ECO:0007669"/>
    <property type="project" value="UniProtKB-SubCell"/>
</dbReference>